<evidence type="ECO:0000313" key="2">
    <source>
        <dbReference type="EMBL" id="MFC7202563.1"/>
    </source>
</evidence>
<dbReference type="AlphaFoldDB" id="A0ABD5ZBH1"/>
<dbReference type="Pfam" id="PF26244">
    <property type="entry name" value="DUF8057"/>
    <property type="match status" value="1"/>
</dbReference>
<dbReference type="InterPro" id="IPR058370">
    <property type="entry name" value="DUF8057"/>
</dbReference>
<organism evidence="2 3">
    <name type="scientific">Haloferax namakaokahaiae</name>
    <dbReference type="NCBI Taxonomy" id="1748331"/>
    <lineage>
        <taxon>Archaea</taxon>
        <taxon>Methanobacteriati</taxon>
        <taxon>Methanobacteriota</taxon>
        <taxon>Stenosarchaea group</taxon>
        <taxon>Halobacteria</taxon>
        <taxon>Halobacteriales</taxon>
        <taxon>Haloferacaceae</taxon>
        <taxon>Haloferax</taxon>
    </lineage>
</organism>
<dbReference type="RefSeq" id="WP_390221861.1">
    <property type="nucleotide sequence ID" value="NZ_JBHTAA010000001.1"/>
</dbReference>
<dbReference type="Proteomes" id="UP001596481">
    <property type="component" value="Unassembled WGS sequence"/>
</dbReference>
<feature type="region of interest" description="Disordered" evidence="1">
    <location>
        <begin position="87"/>
        <end position="108"/>
    </location>
</feature>
<dbReference type="EMBL" id="JBHTAA010000001">
    <property type="protein sequence ID" value="MFC7202563.1"/>
    <property type="molecule type" value="Genomic_DNA"/>
</dbReference>
<protein>
    <submittedName>
        <fullName evidence="2">Uncharacterized protein</fullName>
    </submittedName>
</protein>
<proteinExistence type="predicted"/>
<gene>
    <name evidence="2" type="ORF">ACFQJC_03490</name>
</gene>
<evidence type="ECO:0000313" key="3">
    <source>
        <dbReference type="Proteomes" id="UP001596481"/>
    </source>
</evidence>
<comment type="caution">
    <text evidence="2">The sequence shown here is derived from an EMBL/GenBank/DDBJ whole genome shotgun (WGS) entry which is preliminary data.</text>
</comment>
<name>A0ABD5ZBH1_9EURY</name>
<accession>A0ABD5ZBH1</accession>
<sequence>MYDQEFGTEWRTLSDEALIRRMYALGVSTALGAPNREEFERLRRQANTAYGRSLLQLSFEEGKQRVRNQRGDFDTKADAWEALVERDDDVEETGPSVGMLRPTDSAGIPSAVGRTSLLDIESDDLGRLRLPKFLRRK</sequence>
<evidence type="ECO:0000256" key="1">
    <source>
        <dbReference type="SAM" id="MobiDB-lite"/>
    </source>
</evidence>
<keyword evidence="3" id="KW-1185">Reference proteome</keyword>
<reference evidence="2 3" key="1">
    <citation type="journal article" date="2019" name="Int. J. Syst. Evol. Microbiol.">
        <title>The Global Catalogue of Microorganisms (GCM) 10K type strain sequencing project: providing services to taxonomists for standard genome sequencing and annotation.</title>
        <authorList>
            <consortium name="The Broad Institute Genomics Platform"/>
            <consortium name="The Broad Institute Genome Sequencing Center for Infectious Disease"/>
            <person name="Wu L."/>
            <person name="Ma J."/>
        </authorList>
    </citation>
    <scope>NUCLEOTIDE SEQUENCE [LARGE SCALE GENOMIC DNA]</scope>
    <source>
        <strain evidence="2 3">DSM 29988</strain>
    </source>
</reference>